<feature type="region of interest" description="Disordered" evidence="1">
    <location>
        <begin position="218"/>
        <end position="243"/>
    </location>
</feature>
<dbReference type="GeneID" id="85408288"/>
<evidence type="ECO:0000313" key="3">
    <source>
        <dbReference type="Proteomes" id="UP001227543"/>
    </source>
</evidence>
<dbReference type="RefSeq" id="XP_060381216.1">
    <property type="nucleotide sequence ID" value="XM_060524050.1"/>
</dbReference>
<accession>A0ABQ9R7I5</accession>
<dbReference type="Proteomes" id="UP001227543">
    <property type="component" value="Unassembled WGS sequence"/>
</dbReference>
<evidence type="ECO:0000313" key="2">
    <source>
        <dbReference type="EMBL" id="KAK1497017.1"/>
    </source>
</evidence>
<keyword evidence="3" id="KW-1185">Reference proteome</keyword>
<organism evidence="2 3">
    <name type="scientific">Colletotrichum tamarilloi</name>
    <dbReference type="NCBI Taxonomy" id="1209934"/>
    <lineage>
        <taxon>Eukaryota</taxon>
        <taxon>Fungi</taxon>
        <taxon>Dikarya</taxon>
        <taxon>Ascomycota</taxon>
        <taxon>Pezizomycotina</taxon>
        <taxon>Sordariomycetes</taxon>
        <taxon>Hypocreomycetidae</taxon>
        <taxon>Glomerellales</taxon>
        <taxon>Glomerellaceae</taxon>
        <taxon>Colletotrichum</taxon>
        <taxon>Colletotrichum acutatum species complex</taxon>
    </lineage>
</organism>
<name>A0ABQ9R7I5_9PEZI</name>
<comment type="caution">
    <text evidence="2">The sequence shown here is derived from an EMBL/GenBank/DDBJ whole genome shotgun (WGS) entry which is preliminary data.</text>
</comment>
<protein>
    <submittedName>
        <fullName evidence="2">Uncharacterized protein</fullName>
    </submittedName>
</protein>
<gene>
    <name evidence="2" type="ORF">CTAM01_08029</name>
</gene>
<feature type="compositionally biased region" description="Pro residues" evidence="1">
    <location>
        <begin position="234"/>
        <end position="243"/>
    </location>
</feature>
<sequence>MVASDPLLVSIFPITFCSLFPVSLRPNMEWMCCSARGHLHLPGFPWLEPSSAIFPVCVAVPQCLRVTVAKVGIGWGWRSKVVSIHGCHQAQHRPHPGDDGTRDETWMRTLHCTALTTRDRKPPSALASHHLQLCSILTNPCQLCLYSILYSLHQEEELSSIDSHLSRRHCYFISLASLCPSLHRSNRFRLIPRRFPCFSTLGHPCCCGQAPKMPDRMDGPPFTFTNTPYKSVPPSSPNPPHQP</sequence>
<evidence type="ECO:0000256" key="1">
    <source>
        <dbReference type="SAM" id="MobiDB-lite"/>
    </source>
</evidence>
<proteinExistence type="predicted"/>
<reference evidence="2 3" key="1">
    <citation type="submission" date="2016-10" db="EMBL/GenBank/DDBJ databases">
        <title>The genome sequence of Colletotrichum fioriniae PJ7.</title>
        <authorList>
            <person name="Baroncelli R."/>
        </authorList>
    </citation>
    <scope>NUCLEOTIDE SEQUENCE [LARGE SCALE GENOMIC DNA]</scope>
    <source>
        <strain evidence="2 3">Tom-12</strain>
    </source>
</reference>
<dbReference type="EMBL" id="MLFU01000027">
    <property type="protein sequence ID" value="KAK1497017.1"/>
    <property type="molecule type" value="Genomic_DNA"/>
</dbReference>